<accession>A0A4R5TS59</accession>
<sequence>MHPSRPLDAGSYPPPVYAPAPNRAAAPPVGLLWWAGSTAVLGIVLGVVWWLGAPGGILYGDGRLPGTWLLRDLTLAGLEVVAGVAVGTVLARRLGRPGGLRRLLAAVGGSVLGSVLAVLIGTALGAWIGPHGSPEIPGSGFGLHSPGAAAIWPAAAALIVFLAALFDWLQRDRP</sequence>
<evidence type="ECO:0000313" key="3">
    <source>
        <dbReference type="Proteomes" id="UP000295411"/>
    </source>
</evidence>
<feature type="transmembrane region" description="Helical" evidence="1">
    <location>
        <begin position="149"/>
        <end position="169"/>
    </location>
</feature>
<keyword evidence="1" id="KW-0472">Membrane</keyword>
<proteinExistence type="predicted"/>
<keyword evidence="1" id="KW-0812">Transmembrane</keyword>
<evidence type="ECO:0000256" key="1">
    <source>
        <dbReference type="SAM" id="Phobius"/>
    </source>
</evidence>
<evidence type="ECO:0000313" key="2">
    <source>
        <dbReference type="EMBL" id="TDK24177.1"/>
    </source>
</evidence>
<dbReference type="EMBL" id="SMTK01000005">
    <property type="protein sequence ID" value="TDK24177.1"/>
    <property type="molecule type" value="Genomic_DNA"/>
</dbReference>
<keyword evidence="3" id="KW-1185">Reference proteome</keyword>
<keyword evidence="1" id="KW-1133">Transmembrane helix</keyword>
<reference evidence="2 3" key="1">
    <citation type="submission" date="2019-03" db="EMBL/GenBank/DDBJ databases">
        <title>Arthrobacter sp. nov., an bacterium isolated from biocrust in Mu Us Desert.</title>
        <authorList>
            <person name="Lixiong L."/>
        </authorList>
    </citation>
    <scope>NUCLEOTIDE SEQUENCE [LARGE SCALE GENOMIC DNA]</scope>
    <source>
        <strain evidence="2 3">SLN-3</strain>
    </source>
</reference>
<dbReference type="RefSeq" id="WP_133404853.1">
    <property type="nucleotide sequence ID" value="NZ_SMTK01000005.1"/>
</dbReference>
<feature type="transmembrane region" description="Helical" evidence="1">
    <location>
        <begin position="103"/>
        <end position="129"/>
    </location>
</feature>
<comment type="caution">
    <text evidence="2">The sequence shown here is derived from an EMBL/GenBank/DDBJ whole genome shotgun (WGS) entry which is preliminary data.</text>
</comment>
<feature type="transmembrane region" description="Helical" evidence="1">
    <location>
        <begin position="31"/>
        <end position="53"/>
    </location>
</feature>
<protein>
    <recommendedName>
        <fullName evidence="4">DUF2567 domain-containing protein</fullName>
    </recommendedName>
</protein>
<feature type="transmembrane region" description="Helical" evidence="1">
    <location>
        <begin position="73"/>
        <end position="91"/>
    </location>
</feature>
<dbReference type="AlphaFoldDB" id="A0A4R5TS59"/>
<evidence type="ECO:0008006" key="4">
    <source>
        <dbReference type="Google" id="ProtNLM"/>
    </source>
</evidence>
<organism evidence="2 3">
    <name type="scientific">Arthrobacter crusticola</name>
    <dbReference type="NCBI Taxonomy" id="2547960"/>
    <lineage>
        <taxon>Bacteria</taxon>
        <taxon>Bacillati</taxon>
        <taxon>Actinomycetota</taxon>
        <taxon>Actinomycetes</taxon>
        <taxon>Micrococcales</taxon>
        <taxon>Micrococcaceae</taxon>
        <taxon>Arthrobacter</taxon>
    </lineage>
</organism>
<gene>
    <name evidence="2" type="ORF">E2F48_15550</name>
</gene>
<name>A0A4R5TS59_9MICC</name>
<dbReference type="Proteomes" id="UP000295411">
    <property type="component" value="Unassembled WGS sequence"/>
</dbReference>